<dbReference type="EMBL" id="KL197710">
    <property type="protein sequence ID" value="KDQ62993.1"/>
    <property type="molecule type" value="Genomic_DNA"/>
</dbReference>
<dbReference type="STRING" id="933084.A0A067Q7I0"/>
<reference evidence="4" key="1">
    <citation type="journal article" date="2014" name="Proc. Natl. Acad. Sci. U.S.A.">
        <title>Extensive sampling of basidiomycete genomes demonstrates inadequacy of the white-rot/brown-rot paradigm for wood decay fungi.</title>
        <authorList>
            <person name="Riley R."/>
            <person name="Salamov A.A."/>
            <person name="Brown D.W."/>
            <person name="Nagy L.G."/>
            <person name="Floudas D."/>
            <person name="Held B.W."/>
            <person name="Levasseur A."/>
            <person name="Lombard V."/>
            <person name="Morin E."/>
            <person name="Otillar R."/>
            <person name="Lindquist E.A."/>
            <person name="Sun H."/>
            <person name="LaButti K.M."/>
            <person name="Schmutz J."/>
            <person name="Jabbour D."/>
            <person name="Luo H."/>
            <person name="Baker S.E."/>
            <person name="Pisabarro A.G."/>
            <person name="Walton J.D."/>
            <person name="Blanchette R.A."/>
            <person name="Henrissat B."/>
            <person name="Martin F."/>
            <person name="Cullen D."/>
            <person name="Hibbett D.S."/>
            <person name="Grigoriev I.V."/>
        </authorList>
    </citation>
    <scope>NUCLEOTIDE SEQUENCE [LARGE SCALE GENOMIC DNA]</scope>
    <source>
        <strain evidence="4">MUCL 33604</strain>
    </source>
</reference>
<evidence type="ECO:0000256" key="2">
    <source>
        <dbReference type="SAM" id="Phobius"/>
    </source>
</evidence>
<evidence type="ECO:0000313" key="4">
    <source>
        <dbReference type="Proteomes" id="UP000027265"/>
    </source>
</evidence>
<evidence type="ECO:0000256" key="1">
    <source>
        <dbReference type="SAM" id="MobiDB-lite"/>
    </source>
</evidence>
<feature type="transmembrane region" description="Helical" evidence="2">
    <location>
        <begin position="380"/>
        <end position="402"/>
    </location>
</feature>
<keyword evidence="2" id="KW-0472">Membrane</keyword>
<accession>A0A067Q7I0</accession>
<feature type="transmembrane region" description="Helical" evidence="2">
    <location>
        <begin position="459"/>
        <end position="479"/>
    </location>
</feature>
<feature type="region of interest" description="Disordered" evidence="1">
    <location>
        <begin position="149"/>
        <end position="210"/>
    </location>
</feature>
<dbReference type="OrthoDB" id="2642524at2759"/>
<name>A0A067Q7I0_9AGAM</name>
<sequence>MDPTTLAVTEPWNFTVVKAQGIRHLRPEKSWRPIVELVVDQQQYHEIILGCDGQNPNLRAPCVFRGVSTGSQLEIKIWHKSQSKKKSRKRHLVAWTGMSLGELLKRQETMVELRLTCQPLTKRTNTGDTTKGRYQSCAAVHVRLCPPQRLESSRTSSLDSTIDDLRSVGSTSDHGLSDTLCPSPVDDDHHVSWPSQADEPQLDLISDTNKLRRRKKRSGYHLFSDSERDHDIDDDCISDPPSDFDPHEKDPIIEVEEVLVDEDDDSHPEDQPYEIVISGGGSIVPSWIAASLLPRYVDETSIATASSRAESCLGAVSHYSRLTRAQRNEDNEAFATIMKEIQDEWRLVGSFLLALAALNLAVFGLAPTTIFPIDGAARQAIALGSIASGIGLFIDAWFLFVYGGCDEVRFRERALGVWKTYVFFSISCRLPMLCMFLSTGAIMFFLFTVAYQVWSRASFVLCFVAGLLFGLQYWVWFIYQAFCACRRVVWRVRACFGRRDTAGPPMPTDAENVIAEARASHIVSTPSSPIIPS</sequence>
<dbReference type="Proteomes" id="UP000027265">
    <property type="component" value="Unassembled WGS sequence"/>
</dbReference>
<dbReference type="InParanoid" id="A0A067Q7I0"/>
<keyword evidence="4" id="KW-1185">Reference proteome</keyword>
<evidence type="ECO:0008006" key="5">
    <source>
        <dbReference type="Google" id="ProtNLM"/>
    </source>
</evidence>
<dbReference type="HOGENOM" id="CLU_582734_0_0_1"/>
<keyword evidence="2" id="KW-0812">Transmembrane</keyword>
<organism evidence="3 4">
    <name type="scientific">Jaapia argillacea MUCL 33604</name>
    <dbReference type="NCBI Taxonomy" id="933084"/>
    <lineage>
        <taxon>Eukaryota</taxon>
        <taxon>Fungi</taxon>
        <taxon>Dikarya</taxon>
        <taxon>Basidiomycota</taxon>
        <taxon>Agaricomycotina</taxon>
        <taxon>Agaricomycetes</taxon>
        <taxon>Agaricomycetidae</taxon>
        <taxon>Jaapiales</taxon>
        <taxon>Jaapiaceae</taxon>
        <taxon>Jaapia</taxon>
    </lineage>
</organism>
<proteinExistence type="predicted"/>
<evidence type="ECO:0000313" key="3">
    <source>
        <dbReference type="EMBL" id="KDQ62993.1"/>
    </source>
</evidence>
<keyword evidence="2" id="KW-1133">Transmembrane helix</keyword>
<protein>
    <recommendedName>
        <fullName evidence="5">C2 domain-containing protein</fullName>
    </recommendedName>
</protein>
<feature type="transmembrane region" description="Helical" evidence="2">
    <location>
        <begin position="422"/>
        <end position="447"/>
    </location>
</feature>
<feature type="transmembrane region" description="Helical" evidence="2">
    <location>
        <begin position="347"/>
        <end position="368"/>
    </location>
</feature>
<gene>
    <name evidence="3" type="ORF">JAAARDRAFT_362720</name>
</gene>
<dbReference type="AlphaFoldDB" id="A0A067Q7I0"/>